<dbReference type="PANTHER" id="PTHR48228:SF5">
    <property type="entry name" value="ALPHA-METHYLACYL-COA RACEMASE"/>
    <property type="match status" value="1"/>
</dbReference>
<dbReference type="EC" id="5.4.1.3" evidence="1"/>
<proteinExistence type="predicted"/>
<accession>A0A7K0DQG8</accession>
<dbReference type="AlphaFoldDB" id="A0A7K0DQG8"/>
<sequence>MTNQKSPEGGDRPLAGLRIVEFASYVAGPSAGMTLAQLGADVIRIDPLGGAPDYRRHPVSRDTGESLYWTSLNRGKRSVEVDVRSERGRELALALATAPGAGGGLVVDNAVGRPWFSYEALAARRPDVIKVHIGGLPGGGPAVDYTVNTEVGVTDLTGAADNRTPVNHVLPAWDLLAGSTATTALLAALRRRDRTGSGSDLRIALADVALAGVANLGWFSEVRERGDRPRHGNFVYGTFGTDFATADDGRVMVVALTTRQWHALCAATGTAKVVAALAESLGADFTDEAARYEHRETIAAVMRPWFTARTLEAAGTALTEAGVLWSRYRRMSDVVSDFEAGAASPVLTGVDQPGIGPVISARSPIRDGDEYGTAATASALGADTGAVLSEVLGLSDAELLDLRKAGVLGSG</sequence>
<dbReference type="PANTHER" id="PTHR48228">
    <property type="entry name" value="SUCCINYL-COA--D-CITRAMALATE COA-TRANSFERASE"/>
    <property type="match status" value="1"/>
</dbReference>
<evidence type="ECO:0000313" key="2">
    <source>
        <dbReference type="Proteomes" id="UP000431401"/>
    </source>
</evidence>
<protein>
    <submittedName>
        <fullName evidence="1">2-methylfumaryl-CoA isomerase</fullName>
        <ecNumber evidence="1">5.4.1.3</ecNumber>
    </submittedName>
</protein>
<dbReference type="InterPro" id="IPR050509">
    <property type="entry name" value="CoA-transferase_III"/>
</dbReference>
<dbReference type="Gene3D" id="3.40.50.10540">
    <property type="entry name" value="Crotonobetainyl-coa:carnitine coa-transferase, domain 1"/>
    <property type="match status" value="1"/>
</dbReference>
<evidence type="ECO:0000313" key="1">
    <source>
        <dbReference type="EMBL" id="MQY28015.1"/>
    </source>
</evidence>
<reference evidence="1 2" key="1">
    <citation type="submission" date="2019-10" db="EMBL/GenBank/DDBJ databases">
        <title>Nocardia macrotermitis sp. nov. and Nocardia aurantia sp. nov., isolated from the gut of fungus growing-termite Macrotermes natalensis.</title>
        <authorList>
            <person name="Benndorf R."/>
            <person name="Schwitalla J."/>
            <person name="Martin K."/>
            <person name="De Beer W."/>
            <person name="Kaster A.-K."/>
            <person name="Vollmers J."/>
            <person name="Poulsen M."/>
            <person name="Beemelmanns C."/>
        </authorList>
    </citation>
    <scope>NUCLEOTIDE SEQUENCE [LARGE SCALE GENOMIC DNA]</scope>
    <source>
        <strain evidence="1 2">RB56</strain>
    </source>
</reference>
<keyword evidence="2" id="KW-1185">Reference proteome</keyword>
<dbReference type="RefSeq" id="WP_319943138.1">
    <property type="nucleotide sequence ID" value="NZ_WEGI01000007.1"/>
</dbReference>
<comment type="caution">
    <text evidence="1">The sequence shown here is derived from an EMBL/GenBank/DDBJ whole genome shotgun (WGS) entry which is preliminary data.</text>
</comment>
<organism evidence="1 2">
    <name type="scientific">Nocardia aurantia</name>
    <dbReference type="NCBI Taxonomy" id="2585199"/>
    <lineage>
        <taxon>Bacteria</taxon>
        <taxon>Bacillati</taxon>
        <taxon>Actinomycetota</taxon>
        <taxon>Actinomycetes</taxon>
        <taxon>Mycobacteriales</taxon>
        <taxon>Nocardiaceae</taxon>
        <taxon>Nocardia</taxon>
    </lineage>
</organism>
<dbReference type="InterPro" id="IPR044855">
    <property type="entry name" value="CoA-Trfase_III_dom3_sf"/>
</dbReference>
<dbReference type="EMBL" id="WEGI01000007">
    <property type="protein sequence ID" value="MQY28015.1"/>
    <property type="molecule type" value="Genomic_DNA"/>
</dbReference>
<dbReference type="InterPro" id="IPR023606">
    <property type="entry name" value="CoA-Trfase_III_dom_1_sf"/>
</dbReference>
<dbReference type="InterPro" id="IPR003673">
    <property type="entry name" value="CoA-Trfase_fam_III"/>
</dbReference>
<keyword evidence="1" id="KW-0413">Isomerase</keyword>
<name>A0A7K0DQG8_9NOCA</name>
<dbReference type="Gene3D" id="3.30.1540.10">
    <property type="entry name" value="formyl-coa transferase, domain 3"/>
    <property type="match status" value="1"/>
</dbReference>
<dbReference type="GO" id="GO:0016853">
    <property type="term" value="F:isomerase activity"/>
    <property type="evidence" value="ECO:0007669"/>
    <property type="project" value="UniProtKB-KW"/>
</dbReference>
<gene>
    <name evidence="1" type="primary">mct</name>
    <name evidence="1" type="ORF">NRB56_35980</name>
</gene>
<dbReference type="SUPFAM" id="SSF89796">
    <property type="entry name" value="CoA-transferase family III (CaiB/BaiF)"/>
    <property type="match status" value="1"/>
</dbReference>
<dbReference type="Proteomes" id="UP000431401">
    <property type="component" value="Unassembled WGS sequence"/>
</dbReference>
<dbReference type="Pfam" id="PF02515">
    <property type="entry name" value="CoA_transf_3"/>
    <property type="match status" value="1"/>
</dbReference>